<organism evidence="1 2">
    <name type="scientific">Petrolisthes cinctipes</name>
    <name type="common">Flat porcelain crab</name>
    <dbReference type="NCBI Taxonomy" id="88211"/>
    <lineage>
        <taxon>Eukaryota</taxon>
        <taxon>Metazoa</taxon>
        <taxon>Ecdysozoa</taxon>
        <taxon>Arthropoda</taxon>
        <taxon>Crustacea</taxon>
        <taxon>Multicrustacea</taxon>
        <taxon>Malacostraca</taxon>
        <taxon>Eumalacostraca</taxon>
        <taxon>Eucarida</taxon>
        <taxon>Decapoda</taxon>
        <taxon>Pleocyemata</taxon>
        <taxon>Anomura</taxon>
        <taxon>Galatheoidea</taxon>
        <taxon>Porcellanidae</taxon>
        <taxon>Petrolisthes</taxon>
    </lineage>
</organism>
<protein>
    <submittedName>
        <fullName evidence="1">Uncharacterized protein</fullName>
    </submittedName>
</protein>
<evidence type="ECO:0000313" key="2">
    <source>
        <dbReference type="Proteomes" id="UP001286313"/>
    </source>
</evidence>
<evidence type="ECO:0000313" key="1">
    <source>
        <dbReference type="EMBL" id="KAK3867441.1"/>
    </source>
</evidence>
<dbReference type="EMBL" id="JAWQEG010003198">
    <property type="protein sequence ID" value="KAK3867441.1"/>
    <property type="molecule type" value="Genomic_DNA"/>
</dbReference>
<accession>A0AAE1K779</accession>
<reference evidence="1" key="1">
    <citation type="submission" date="2023-10" db="EMBL/GenBank/DDBJ databases">
        <title>Genome assemblies of two species of porcelain crab, Petrolisthes cinctipes and Petrolisthes manimaculis (Anomura: Porcellanidae).</title>
        <authorList>
            <person name="Angst P."/>
        </authorList>
    </citation>
    <scope>NUCLEOTIDE SEQUENCE</scope>
    <source>
        <strain evidence="1">PB745_01</strain>
        <tissue evidence="1">Gill</tissue>
    </source>
</reference>
<name>A0AAE1K779_PETCI</name>
<dbReference type="AlphaFoldDB" id="A0AAE1K779"/>
<keyword evidence="2" id="KW-1185">Reference proteome</keyword>
<sequence>MEPAHTSLLSSVQQLFQTASRTPLIEVTLLGAPIKPDCINELQGIDTMLCETISRCCNVQLSDDAWTQASLPLRLGGIGTQRMADVALPAYISSMDATSELHPHHCKCGRMTDKFGHHSLSCCHDPGRLPHHAALNDVVTQGLAAAGITAILEPQATHLLDCSINPGTAARSPEARKRHKYAALSQLYDFVPLVVETTGFLGQDFTHLIQDLVDASRKKLVNPMRPLGSVSESALLWSLACIF</sequence>
<gene>
    <name evidence="1" type="ORF">Pcinc_027099</name>
</gene>
<comment type="caution">
    <text evidence="1">The sequence shown here is derived from an EMBL/GenBank/DDBJ whole genome shotgun (WGS) entry which is preliminary data.</text>
</comment>
<proteinExistence type="predicted"/>
<dbReference type="Proteomes" id="UP001286313">
    <property type="component" value="Unassembled WGS sequence"/>
</dbReference>